<comment type="catalytic activity">
    <reaction evidence="1 10">
        <text>Eliminative cleavage of (1-&gt;4)-alpha-D-galacturonan to give oligosaccharides with 4-deoxy-alpha-D-galact-4-enuronosyl groups at their non-reducing ends.</text>
        <dbReference type="EC" id="4.2.2.2"/>
    </reaction>
</comment>
<keyword evidence="5 10" id="KW-0479">Metal-binding</keyword>
<dbReference type="AlphaFoldDB" id="A0A9R0K880"/>
<dbReference type="Gene3D" id="2.160.20.10">
    <property type="entry name" value="Single-stranded right-handed beta-helix, Pectin lyase-like"/>
    <property type="match status" value="1"/>
</dbReference>
<evidence type="ECO:0000256" key="3">
    <source>
        <dbReference type="ARBA" id="ARBA00010980"/>
    </source>
</evidence>
<evidence type="ECO:0000256" key="6">
    <source>
        <dbReference type="ARBA" id="ARBA00022729"/>
    </source>
</evidence>
<feature type="signal peptide" evidence="10">
    <location>
        <begin position="1"/>
        <end position="27"/>
    </location>
</feature>
<evidence type="ECO:0000256" key="4">
    <source>
        <dbReference type="ARBA" id="ARBA00012272"/>
    </source>
</evidence>
<dbReference type="InterPro" id="IPR002022">
    <property type="entry name" value="Pec_lyase"/>
</dbReference>
<organism evidence="12 13">
    <name type="scientific">Spinacia oleracea</name>
    <name type="common">Spinach</name>
    <dbReference type="NCBI Taxonomy" id="3562"/>
    <lineage>
        <taxon>Eukaryota</taxon>
        <taxon>Viridiplantae</taxon>
        <taxon>Streptophyta</taxon>
        <taxon>Embryophyta</taxon>
        <taxon>Tracheophyta</taxon>
        <taxon>Spermatophyta</taxon>
        <taxon>Magnoliopsida</taxon>
        <taxon>eudicotyledons</taxon>
        <taxon>Gunneridae</taxon>
        <taxon>Pentapetalae</taxon>
        <taxon>Caryophyllales</taxon>
        <taxon>Chenopodiaceae</taxon>
        <taxon>Chenopodioideae</taxon>
        <taxon>Anserineae</taxon>
        <taxon>Spinacia</taxon>
    </lineage>
</organism>
<dbReference type="PRINTS" id="PR00807">
    <property type="entry name" value="AMBALLERGEN"/>
</dbReference>
<feature type="domain" description="Pectate lyase" evidence="11">
    <location>
        <begin position="176"/>
        <end position="373"/>
    </location>
</feature>
<dbReference type="InterPro" id="IPR011050">
    <property type="entry name" value="Pectin_lyase_fold/virulence"/>
</dbReference>
<reference evidence="13" key="2">
    <citation type="submission" date="2025-08" db="UniProtKB">
        <authorList>
            <consortium name="RefSeq"/>
        </authorList>
    </citation>
    <scope>IDENTIFICATION</scope>
    <source>
        <tissue evidence="13">Leaf</tissue>
    </source>
</reference>
<dbReference type="EC" id="4.2.2.2" evidence="4 10"/>
<dbReference type="OrthoDB" id="1637350at2759"/>
<proteinExistence type="inferred from homology"/>
<dbReference type="Pfam" id="PF00544">
    <property type="entry name" value="Pectate_lyase_4"/>
    <property type="match status" value="1"/>
</dbReference>
<keyword evidence="7 10" id="KW-0106">Calcium</keyword>
<comment type="pathway">
    <text evidence="2 10">Glycan metabolism; pectin degradation; 2-dehydro-3-deoxy-D-gluconate from pectin: step 2/5.</text>
</comment>
<dbReference type="GO" id="GO:0030570">
    <property type="term" value="F:pectate lyase activity"/>
    <property type="evidence" value="ECO:0000318"/>
    <property type="project" value="GO_Central"/>
</dbReference>
<evidence type="ECO:0000313" key="13">
    <source>
        <dbReference type="RefSeq" id="XP_021861045.1"/>
    </source>
</evidence>
<sequence>MEFAKYKIQIPFFVFVTIFAIISTTQANTIENIGNNTVKHHEHDEWFQRKLAEAYNASLKAYHDDPTEVVDELNRHVHQAFEGTNSTRRGLSRYKGSCKAQNPIDRCWRCKANWARDRKKLADCVKGFGRRTTGGKDGPYYVVTDSSDNDVVNPKPGTLRFGVLQPGPLWIIFAADMKIVLKGELIVTSDKTIDGRGAQVQIADGAGITIQFANNVIIHNIKIHDIKPAFGGLIRDTYDHFGIRGADDGDGINVFASTNIWLDHLSMWNCRDGLIDIVKGSTAITLSNNHFTRHDHVLLFGASDTDPKDEIMQISLAFNHFGKGLVQRMPRCRFGFFHVLNNDYTHWIMYAIGGTAHPTIISQGNRFIAPPDPTAKMITNRNNVVGEEWKNWIWRSENDVFLNGAYFVESGHPLDEKRFKKDFIKSKPGTYVRRLTRFAGQRRCIIGKSC</sequence>
<evidence type="ECO:0000256" key="8">
    <source>
        <dbReference type="ARBA" id="ARBA00023180"/>
    </source>
</evidence>
<dbReference type="PANTHER" id="PTHR31683:SF184">
    <property type="entry name" value="PECTATE LYASE"/>
    <property type="match status" value="1"/>
</dbReference>
<dbReference type="GeneID" id="110800068"/>
<dbReference type="SMART" id="SM00656">
    <property type="entry name" value="Amb_all"/>
    <property type="match status" value="1"/>
</dbReference>
<evidence type="ECO:0000256" key="10">
    <source>
        <dbReference type="RuleBase" id="RU361123"/>
    </source>
</evidence>
<dbReference type="InterPro" id="IPR007524">
    <property type="entry name" value="Pec_lyase_N"/>
</dbReference>
<keyword evidence="9 10" id="KW-0456">Lyase</keyword>
<name>A0A9R0K880_SPIOL</name>
<dbReference type="RefSeq" id="XP_021861045.1">
    <property type="nucleotide sequence ID" value="XM_022005353.2"/>
</dbReference>
<keyword evidence="12" id="KW-1185">Reference proteome</keyword>
<comment type="cofactor">
    <cofactor evidence="10">
        <name>Ca(2+)</name>
        <dbReference type="ChEBI" id="CHEBI:29108"/>
    </cofactor>
    <text evidence="10">Binds 1 Ca(2+) ion. Required for its activity.</text>
</comment>
<evidence type="ECO:0000256" key="9">
    <source>
        <dbReference type="ARBA" id="ARBA00023239"/>
    </source>
</evidence>
<dbReference type="InterPro" id="IPR018082">
    <property type="entry name" value="AmbAllergen"/>
</dbReference>
<evidence type="ECO:0000259" key="11">
    <source>
        <dbReference type="SMART" id="SM00656"/>
    </source>
</evidence>
<keyword evidence="8" id="KW-0325">Glycoprotein</keyword>
<evidence type="ECO:0000256" key="2">
    <source>
        <dbReference type="ARBA" id="ARBA00005220"/>
    </source>
</evidence>
<evidence type="ECO:0000256" key="7">
    <source>
        <dbReference type="ARBA" id="ARBA00022837"/>
    </source>
</evidence>
<dbReference type="KEGG" id="soe:110800068"/>
<dbReference type="PANTHER" id="PTHR31683">
    <property type="entry name" value="PECTATE LYASE 18-RELATED"/>
    <property type="match status" value="1"/>
</dbReference>
<dbReference type="InterPro" id="IPR045032">
    <property type="entry name" value="PEL"/>
</dbReference>
<dbReference type="SUPFAM" id="SSF51126">
    <property type="entry name" value="Pectin lyase-like"/>
    <property type="match status" value="1"/>
</dbReference>
<dbReference type="Pfam" id="PF04431">
    <property type="entry name" value="Pec_lyase_N"/>
    <property type="match status" value="1"/>
</dbReference>
<evidence type="ECO:0000256" key="5">
    <source>
        <dbReference type="ARBA" id="ARBA00022723"/>
    </source>
</evidence>
<dbReference type="Proteomes" id="UP000813463">
    <property type="component" value="Chromosome 1"/>
</dbReference>
<accession>A0A9R0K880</accession>
<dbReference type="InterPro" id="IPR012334">
    <property type="entry name" value="Pectin_lyas_fold"/>
</dbReference>
<dbReference type="GO" id="GO:0046872">
    <property type="term" value="F:metal ion binding"/>
    <property type="evidence" value="ECO:0007669"/>
    <property type="project" value="UniProtKB-KW"/>
</dbReference>
<comment type="similarity">
    <text evidence="3 10">Belongs to the polysaccharide lyase 1 family.</text>
</comment>
<evidence type="ECO:0000313" key="12">
    <source>
        <dbReference type="Proteomes" id="UP000813463"/>
    </source>
</evidence>
<keyword evidence="6 10" id="KW-0732">Signal</keyword>
<gene>
    <name evidence="13" type="primary">LOC110800068</name>
</gene>
<protein>
    <recommendedName>
        <fullName evidence="4 10">Pectate lyase</fullName>
        <ecNumber evidence="4 10">4.2.2.2</ecNumber>
    </recommendedName>
</protein>
<evidence type="ECO:0000256" key="1">
    <source>
        <dbReference type="ARBA" id="ARBA00000695"/>
    </source>
</evidence>
<reference evidence="12" key="1">
    <citation type="journal article" date="2021" name="Nat. Commun.">
        <title>Genomic analyses provide insights into spinach domestication and the genetic basis of agronomic traits.</title>
        <authorList>
            <person name="Cai X."/>
            <person name="Sun X."/>
            <person name="Xu C."/>
            <person name="Sun H."/>
            <person name="Wang X."/>
            <person name="Ge C."/>
            <person name="Zhang Z."/>
            <person name="Wang Q."/>
            <person name="Fei Z."/>
            <person name="Jiao C."/>
            <person name="Wang Q."/>
        </authorList>
    </citation>
    <scope>NUCLEOTIDE SEQUENCE [LARGE SCALE GENOMIC DNA]</scope>
    <source>
        <strain evidence="12">cv. Varoflay</strain>
    </source>
</reference>
<feature type="chain" id="PRO_5040541248" description="Pectate lyase" evidence="10">
    <location>
        <begin position="28"/>
        <end position="450"/>
    </location>
</feature>